<dbReference type="GO" id="GO:0005789">
    <property type="term" value="C:endoplasmic reticulum membrane"/>
    <property type="evidence" value="ECO:0007669"/>
    <property type="project" value="TreeGrafter"/>
</dbReference>
<comment type="caution">
    <text evidence="3">The sequence shown here is derived from an EMBL/GenBank/DDBJ whole genome shotgun (WGS) entry which is preliminary data.</text>
</comment>
<organism evidence="3 4">
    <name type="scientific">Paramecium sonneborni</name>
    <dbReference type="NCBI Taxonomy" id="65129"/>
    <lineage>
        <taxon>Eukaryota</taxon>
        <taxon>Sar</taxon>
        <taxon>Alveolata</taxon>
        <taxon>Ciliophora</taxon>
        <taxon>Intramacronucleata</taxon>
        <taxon>Oligohymenophorea</taxon>
        <taxon>Peniculida</taxon>
        <taxon>Parameciidae</taxon>
        <taxon>Paramecium</taxon>
    </lineage>
</organism>
<dbReference type="Pfam" id="PF08238">
    <property type="entry name" value="Sel1"/>
    <property type="match status" value="4"/>
</dbReference>
<dbReference type="EMBL" id="CAJJDN010000123">
    <property type="protein sequence ID" value="CAD8119880.1"/>
    <property type="molecule type" value="Genomic_DNA"/>
</dbReference>
<dbReference type="Proteomes" id="UP000692954">
    <property type="component" value="Unassembled WGS sequence"/>
</dbReference>
<feature type="compositionally biased region" description="Polar residues" evidence="2">
    <location>
        <begin position="1132"/>
        <end position="1155"/>
    </location>
</feature>
<feature type="region of interest" description="Disordered" evidence="2">
    <location>
        <begin position="302"/>
        <end position="332"/>
    </location>
</feature>
<evidence type="ECO:0000256" key="2">
    <source>
        <dbReference type="SAM" id="MobiDB-lite"/>
    </source>
</evidence>
<feature type="compositionally biased region" description="Basic and acidic residues" evidence="2">
    <location>
        <begin position="312"/>
        <end position="332"/>
    </location>
</feature>
<sequence length="1178" mass="139250">MEESWNLDESEPKSPSKDLLDKYNSRLQAIELTKNKIKKFQLEQQLQRLRNWYEIKEHLLEIYKEANLIQSENLERRQQLIFQIRNRESQLKEKKKQIKEIKKQKQIGLFIKEQRTSKRQEISIQEIDELLIGIQAIKHYLQEKYKWQFPKKQMLDLSSDEFLDEIDVFKTDRIKFDFIENNIYHLDNSQQMHFEMQKSMKQHLNSVLDQSVRSYQSLSNSSKKEMLSLRFDKVTTRLPPIPKETQSQSQTTQQQLKSGIGLSKMLRYPLNSQTLASPKRRQQFGFVEDIIANSVSSRILTRKQTTNLTHQSEGESQRKDRRKMDVSVHSSQDRMLKIKNAQKMYYPDVKFDIIREVDAPIKQKKLPRRGLNQQQEIQRILNNVNETFQQVISNKAYSEHKFNKIRDLQKQFVKDANSSLSKISKYQLEEKLDDVWQTLVKDQKKKQPKLLDYYKKNHSSRLSAEVGDEKMLLHKDKLLQKIIEQVQLLMSNANQQTEADQQFYDGFKYVIAHQQISDMLSQVQMSSNIDQNRKIFSQQVFTKMSQILKNYSTQQYKVTIKINQQLYYLARDTIRTIQEAFEACQQVDKVQLCGKDASFKQYDKYIRQLDQLSFFWEQLHTLENKNITINKEMIQQEISQFLDQWLDTLIQRFDFKQISQKQQQTQQTKPVQATKVQQQVDHRLRNAHELFSGLGRERDQIAALQQYTKLAEENNPIAQAIMGQICLEGITGPKDYDQAFNYFKKSADQRNTFSLYHTSKLVLEGKVYDKFSDKDDNTLASKYSSEVYNRNYDCTFAMTLLKRAAELDHLESMIYLGDLYSNGLQLQDYTLEKDYSNAEFYYKQAKNKNSTQAMHKLALLYQTMYKQPLYKNRSQLIQPLLNQAKNLDYLPAFYDLGLLLYQGLQDEVQQNQVMADLIFEQGCMKGDLKCAQKLLSLRFQALRKNEIVFEDFFTLLEQIEENNKDWTITYYMRGKVYEKGVQIEKNLKKAQEQYRLGYLKGCQKCRAQLDKFQRDTIPTDNYPSNSQQSSINQRQNINGFIEQFRSSEQKKPFLKQRQVSNGNVQQISNNIDNDIQSIVQDRYTRMTISITRPKNETDDRKRGVSASELPLQDIGRSILLSQMKSPEKVHQHSQFWSPKLPSQQSQVGSQITNSTTKKRFNLKEIRKKNSEVYENVVK</sequence>
<reference evidence="3" key="1">
    <citation type="submission" date="2021-01" db="EMBL/GenBank/DDBJ databases">
        <authorList>
            <consortium name="Genoscope - CEA"/>
            <person name="William W."/>
        </authorList>
    </citation>
    <scope>NUCLEOTIDE SEQUENCE</scope>
</reference>
<evidence type="ECO:0000313" key="4">
    <source>
        <dbReference type="Proteomes" id="UP000692954"/>
    </source>
</evidence>
<dbReference type="AlphaFoldDB" id="A0A8S1QZL9"/>
<dbReference type="PANTHER" id="PTHR11102">
    <property type="entry name" value="SEL-1-LIKE PROTEIN"/>
    <property type="match status" value="1"/>
</dbReference>
<comment type="similarity">
    <text evidence="1">Belongs to the sel-1 family.</text>
</comment>
<name>A0A8S1QZL9_9CILI</name>
<dbReference type="SMART" id="SM00671">
    <property type="entry name" value="SEL1"/>
    <property type="match status" value="4"/>
</dbReference>
<feature type="compositionally biased region" description="Polar residues" evidence="2">
    <location>
        <begin position="302"/>
        <end position="311"/>
    </location>
</feature>
<proteinExistence type="inferred from homology"/>
<evidence type="ECO:0000313" key="3">
    <source>
        <dbReference type="EMBL" id="CAD8119880.1"/>
    </source>
</evidence>
<evidence type="ECO:0000256" key="1">
    <source>
        <dbReference type="ARBA" id="ARBA00038101"/>
    </source>
</evidence>
<dbReference type="InterPro" id="IPR006597">
    <property type="entry name" value="Sel1-like"/>
</dbReference>
<keyword evidence="4" id="KW-1185">Reference proteome</keyword>
<dbReference type="OrthoDB" id="272077at2759"/>
<feature type="region of interest" description="Disordered" evidence="2">
    <location>
        <begin position="1130"/>
        <end position="1155"/>
    </location>
</feature>
<gene>
    <name evidence="3" type="ORF">PSON_ATCC_30995.1.T1230061</name>
</gene>
<dbReference type="GO" id="GO:0036503">
    <property type="term" value="P:ERAD pathway"/>
    <property type="evidence" value="ECO:0007669"/>
    <property type="project" value="TreeGrafter"/>
</dbReference>
<dbReference type="InterPro" id="IPR050767">
    <property type="entry name" value="Sel1_AlgK"/>
</dbReference>
<accession>A0A8S1QZL9</accession>
<protein>
    <submittedName>
        <fullName evidence="3">Uncharacterized protein</fullName>
    </submittedName>
</protein>
<dbReference type="PANTHER" id="PTHR11102:SF147">
    <property type="entry name" value="SEL1L ADAPTOR SUBUNIT OF ERAD E3 UBIQUITIN LIGASE"/>
    <property type="match status" value="1"/>
</dbReference>